<comment type="caution">
    <text evidence="1">The sequence shown here is derived from an EMBL/GenBank/DDBJ whole genome shotgun (WGS) entry which is preliminary data.</text>
</comment>
<sequence length="67" mass="7876">MGLRSVLIPKKVSANIELEKILETDSIVLKYRYKLYIEDNLTMEIREYSMPKKVLATKELEMDRVAD</sequence>
<gene>
    <name evidence="1" type="ORF">GMARGA_LOCUS12266</name>
</gene>
<name>A0ABN7UYM8_GIGMA</name>
<evidence type="ECO:0000313" key="1">
    <source>
        <dbReference type="EMBL" id="CAG8703271.1"/>
    </source>
</evidence>
<dbReference type="Proteomes" id="UP000789901">
    <property type="component" value="Unassembled WGS sequence"/>
</dbReference>
<accession>A0ABN7UYM8</accession>
<dbReference type="EMBL" id="CAJVQB010007434">
    <property type="protein sequence ID" value="CAG8703271.1"/>
    <property type="molecule type" value="Genomic_DNA"/>
</dbReference>
<protein>
    <submittedName>
        <fullName evidence="1">24398_t:CDS:1</fullName>
    </submittedName>
</protein>
<organism evidence="1 2">
    <name type="scientific">Gigaspora margarita</name>
    <dbReference type="NCBI Taxonomy" id="4874"/>
    <lineage>
        <taxon>Eukaryota</taxon>
        <taxon>Fungi</taxon>
        <taxon>Fungi incertae sedis</taxon>
        <taxon>Mucoromycota</taxon>
        <taxon>Glomeromycotina</taxon>
        <taxon>Glomeromycetes</taxon>
        <taxon>Diversisporales</taxon>
        <taxon>Gigasporaceae</taxon>
        <taxon>Gigaspora</taxon>
    </lineage>
</organism>
<proteinExistence type="predicted"/>
<reference evidence="1 2" key="1">
    <citation type="submission" date="2021-06" db="EMBL/GenBank/DDBJ databases">
        <authorList>
            <person name="Kallberg Y."/>
            <person name="Tangrot J."/>
            <person name="Rosling A."/>
        </authorList>
    </citation>
    <scope>NUCLEOTIDE SEQUENCE [LARGE SCALE GENOMIC DNA]</scope>
    <source>
        <strain evidence="1 2">120-4 pot B 10/14</strain>
    </source>
</reference>
<keyword evidence="2" id="KW-1185">Reference proteome</keyword>
<evidence type="ECO:0000313" key="2">
    <source>
        <dbReference type="Proteomes" id="UP000789901"/>
    </source>
</evidence>